<evidence type="ECO:0000256" key="7">
    <source>
        <dbReference type="RuleBase" id="RU361218"/>
    </source>
</evidence>
<feature type="transmembrane region" description="Helical" evidence="7">
    <location>
        <begin position="77"/>
        <end position="104"/>
    </location>
</feature>
<keyword evidence="10" id="KW-1185">Reference proteome</keyword>
<dbReference type="GO" id="GO:1900746">
    <property type="term" value="P:regulation of vascular endothelial growth factor signaling pathway"/>
    <property type="evidence" value="ECO:0007669"/>
    <property type="project" value="TreeGrafter"/>
</dbReference>
<organism evidence="9 10">
    <name type="scientific">Conger conger</name>
    <name type="common">Conger eel</name>
    <name type="synonym">Muraena conger</name>
    <dbReference type="NCBI Taxonomy" id="82655"/>
    <lineage>
        <taxon>Eukaryota</taxon>
        <taxon>Metazoa</taxon>
        <taxon>Chordata</taxon>
        <taxon>Craniata</taxon>
        <taxon>Vertebrata</taxon>
        <taxon>Euteleostomi</taxon>
        <taxon>Actinopterygii</taxon>
        <taxon>Neopterygii</taxon>
        <taxon>Teleostei</taxon>
        <taxon>Anguilliformes</taxon>
        <taxon>Congridae</taxon>
        <taxon>Conger</taxon>
    </lineage>
</organism>
<dbReference type="PANTHER" id="PTHR19282">
    <property type="entry name" value="TETRASPANIN"/>
    <property type="match status" value="1"/>
</dbReference>
<feature type="transmembrane region" description="Helical" evidence="7">
    <location>
        <begin position="217"/>
        <end position="242"/>
    </location>
</feature>
<evidence type="ECO:0000256" key="1">
    <source>
        <dbReference type="ARBA" id="ARBA00004141"/>
    </source>
</evidence>
<comment type="similarity">
    <text evidence="2 7">Belongs to the tetraspanin (TM4SF) family.</text>
</comment>
<dbReference type="AlphaFoldDB" id="A0A9Q1DGG9"/>
<protein>
    <recommendedName>
        <fullName evidence="7">Tetraspanin</fullName>
    </recommendedName>
</protein>
<evidence type="ECO:0000256" key="5">
    <source>
        <dbReference type="ARBA" id="ARBA00023136"/>
    </source>
</evidence>
<keyword evidence="5 7" id="KW-0472">Membrane</keyword>
<name>A0A9Q1DGG9_CONCO</name>
<dbReference type="PIRSF" id="PIRSF002419">
    <property type="entry name" value="Tetraspanin"/>
    <property type="match status" value="1"/>
</dbReference>
<proteinExistence type="inferred from homology"/>
<evidence type="ECO:0000313" key="10">
    <source>
        <dbReference type="Proteomes" id="UP001152803"/>
    </source>
</evidence>
<keyword evidence="3 7" id="KW-0812">Transmembrane</keyword>
<gene>
    <name evidence="9" type="ORF">COCON_G00119040</name>
</gene>
<dbReference type="Proteomes" id="UP001152803">
    <property type="component" value="Unassembled WGS sequence"/>
</dbReference>
<keyword evidence="4 7" id="KW-1133">Transmembrane helix</keyword>
<dbReference type="Gene3D" id="1.10.1450.10">
    <property type="entry name" value="Tetraspanin"/>
    <property type="match status" value="1"/>
</dbReference>
<evidence type="ECO:0000256" key="3">
    <source>
        <dbReference type="ARBA" id="ARBA00022692"/>
    </source>
</evidence>
<dbReference type="EMBL" id="JAFJMO010000008">
    <property type="protein sequence ID" value="KAJ8269297.1"/>
    <property type="molecule type" value="Genomic_DNA"/>
</dbReference>
<comment type="subcellular location">
    <subcellularLocation>
        <location evidence="1 7">Membrane</location>
        <topology evidence="1 7">Multi-pass membrane protein</topology>
    </subcellularLocation>
</comment>
<reference evidence="9" key="1">
    <citation type="journal article" date="2023" name="Science">
        <title>Genome structures resolve the early diversification of teleost fishes.</title>
        <authorList>
            <person name="Parey E."/>
            <person name="Louis A."/>
            <person name="Montfort J."/>
            <person name="Bouchez O."/>
            <person name="Roques C."/>
            <person name="Iampietro C."/>
            <person name="Lluch J."/>
            <person name="Castinel A."/>
            <person name="Donnadieu C."/>
            <person name="Desvignes T."/>
            <person name="Floi Bucao C."/>
            <person name="Jouanno E."/>
            <person name="Wen M."/>
            <person name="Mejri S."/>
            <person name="Dirks R."/>
            <person name="Jansen H."/>
            <person name="Henkel C."/>
            <person name="Chen W.J."/>
            <person name="Zahm M."/>
            <person name="Cabau C."/>
            <person name="Klopp C."/>
            <person name="Thompson A.W."/>
            <person name="Robinson-Rechavi M."/>
            <person name="Braasch I."/>
            <person name="Lecointre G."/>
            <person name="Bobe J."/>
            <person name="Postlethwait J.H."/>
            <person name="Berthelot C."/>
            <person name="Roest Crollius H."/>
            <person name="Guiguen Y."/>
        </authorList>
    </citation>
    <scope>NUCLEOTIDE SEQUENCE</scope>
    <source>
        <strain evidence="9">Concon-B</strain>
    </source>
</reference>
<evidence type="ECO:0000256" key="2">
    <source>
        <dbReference type="ARBA" id="ARBA00006840"/>
    </source>
</evidence>
<accession>A0A9Q1DGG9</accession>
<dbReference type="SUPFAM" id="SSF48652">
    <property type="entry name" value="Tetraspanin"/>
    <property type="match status" value="1"/>
</dbReference>
<evidence type="ECO:0000256" key="8">
    <source>
        <dbReference type="SAM" id="MobiDB-lite"/>
    </source>
</evidence>
<dbReference type="InterPro" id="IPR018499">
    <property type="entry name" value="Tetraspanin/Peripherin"/>
</dbReference>
<dbReference type="OrthoDB" id="5982705at2759"/>
<feature type="transmembrane region" description="Helical" evidence="7">
    <location>
        <begin position="50"/>
        <end position="70"/>
    </location>
</feature>
<dbReference type="GO" id="GO:0005886">
    <property type="term" value="C:plasma membrane"/>
    <property type="evidence" value="ECO:0007669"/>
    <property type="project" value="TreeGrafter"/>
</dbReference>
<feature type="region of interest" description="Disordered" evidence="8">
    <location>
        <begin position="178"/>
        <end position="200"/>
    </location>
</feature>
<sequence>MAIVNCCFKRVFIFFNILFGFAGIVLFGLGTLGCVLYKPPEGFEHTTSGILFLFLIGGATLALSVFGIYGAQKEKKWSLIVFFTGLVLGCLGLLLISMTVSVGIPMAVQTVDHLFYQSIPLDEASQDVQKIVKKLQPELKCCGVFNGYQDWGRHVPDSCLCSSDMDTCERINGSQLASHDATAPDTPSHDATAPDTPSYDSEKLVYTPPCGPLVTDYMHFVLVTILEVCIVFAIMAFVGMGMSMAMICRIRKGNSPVTFGANPSPPYTELLNASEA</sequence>
<evidence type="ECO:0000313" key="9">
    <source>
        <dbReference type="EMBL" id="KAJ8269297.1"/>
    </source>
</evidence>
<dbReference type="InterPro" id="IPR000301">
    <property type="entry name" value="Tetraspanin_animals"/>
</dbReference>
<dbReference type="Pfam" id="PF00335">
    <property type="entry name" value="Tetraspanin"/>
    <property type="match status" value="1"/>
</dbReference>
<feature type="transmembrane region" description="Helical" evidence="7">
    <location>
        <begin position="12"/>
        <end position="38"/>
    </location>
</feature>
<feature type="disulfide bond" evidence="6">
    <location>
        <begin position="142"/>
        <end position="159"/>
    </location>
</feature>
<dbReference type="PRINTS" id="PR00259">
    <property type="entry name" value="TMFOUR"/>
</dbReference>
<evidence type="ECO:0000256" key="4">
    <source>
        <dbReference type="ARBA" id="ARBA00022989"/>
    </source>
</evidence>
<dbReference type="PANTHER" id="PTHR19282:SF456">
    <property type="entry name" value="CD63 MOLECULE"/>
    <property type="match status" value="1"/>
</dbReference>
<keyword evidence="6" id="KW-1015">Disulfide bond</keyword>
<evidence type="ECO:0000256" key="6">
    <source>
        <dbReference type="PIRSR" id="PIRSR002419-1"/>
    </source>
</evidence>
<dbReference type="InterPro" id="IPR008952">
    <property type="entry name" value="Tetraspanin_EC2_sf"/>
</dbReference>
<comment type="caution">
    <text evidence="9">The sequence shown here is derived from an EMBL/GenBank/DDBJ whole genome shotgun (WGS) entry which is preliminary data.</text>
</comment>